<evidence type="ECO:0000313" key="2">
    <source>
        <dbReference type="Proteomes" id="UP000191285"/>
    </source>
</evidence>
<name>A0A1V6SSV7_9EURO</name>
<organism evidence="1 2">
    <name type="scientific">Penicillium steckii</name>
    <dbReference type="NCBI Taxonomy" id="303698"/>
    <lineage>
        <taxon>Eukaryota</taxon>
        <taxon>Fungi</taxon>
        <taxon>Dikarya</taxon>
        <taxon>Ascomycota</taxon>
        <taxon>Pezizomycotina</taxon>
        <taxon>Eurotiomycetes</taxon>
        <taxon>Eurotiomycetidae</taxon>
        <taxon>Eurotiales</taxon>
        <taxon>Aspergillaceae</taxon>
        <taxon>Penicillium</taxon>
    </lineage>
</organism>
<proteinExistence type="predicted"/>
<dbReference type="OrthoDB" id="5428055at2759"/>
<gene>
    <name evidence="1" type="ORF">PENSTE_c023G00546</name>
</gene>
<dbReference type="Proteomes" id="UP000191285">
    <property type="component" value="Unassembled WGS sequence"/>
</dbReference>
<dbReference type="EMBL" id="MLKD01000023">
    <property type="protein sequence ID" value="OQE16774.1"/>
    <property type="molecule type" value="Genomic_DNA"/>
</dbReference>
<reference evidence="2" key="1">
    <citation type="journal article" date="2017" name="Nat. Microbiol.">
        <title>Global analysis of biosynthetic gene clusters reveals vast potential of secondary metabolite production in Penicillium species.</title>
        <authorList>
            <person name="Nielsen J.C."/>
            <person name="Grijseels S."/>
            <person name="Prigent S."/>
            <person name="Ji B."/>
            <person name="Dainat J."/>
            <person name="Nielsen K.F."/>
            <person name="Frisvad J.C."/>
            <person name="Workman M."/>
            <person name="Nielsen J."/>
        </authorList>
    </citation>
    <scope>NUCLEOTIDE SEQUENCE [LARGE SCALE GENOMIC DNA]</scope>
    <source>
        <strain evidence="2">IBT 24891</strain>
    </source>
</reference>
<protein>
    <submittedName>
        <fullName evidence="1">Uncharacterized protein</fullName>
    </submittedName>
</protein>
<keyword evidence="2" id="KW-1185">Reference proteome</keyword>
<comment type="caution">
    <text evidence="1">The sequence shown here is derived from an EMBL/GenBank/DDBJ whole genome shotgun (WGS) entry which is preliminary data.</text>
</comment>
<dbReference type="AlphaFoldDB" id="A0A1V6SSV7"/>
<sequence length="297" mass="34093">MASEEYYFRIWSRPLQSDDTSSIDGRRELFTSTEFDQFSENNDFFLEYQLKTIQSSTLNIIELGTYTDAVDKRLESIFSKFPCELLRKVVENASSRQNTSMIPNTYENEANFYCLINHPYLIDTNLIGFLPIATWTCSSPPTDSTDKEASIFIICTSPIVGRLVGSHYSSAYEKRWMRLQQNPLWIFADLLYIFGAWGKVFNTMKHNLSKYQSQIYGNSGTGPLLDLARTLRGEIAKILSVREQLRVHKSAITRFQRLNGVTTIPKLAKRAQEQPEDIAFHEETSKVQRLSCGSLKT</sequence>
<dbReference type="STRING" id="303698.A0A1V6SSV7"/>
<evidence type="ECO:0000313" key="1">
    <source>
        <dbReference type="EMBL" id="OQE16774.1"/>
    </source>
</evidence>
<accession>A0A1V6SSV7</accession>